<gene>
    <name evidence="3" type="ORF">I8755_37320</name>
</gene>
<evidence type="ECO:0000256" key="2">
    <source>
        <dbReference type="SAM" id="Phobius"/>
    </source>
</evidence>
<keyword evidence="2" id="KW-0472">Membrane</keyword>
<feature type="transmembrane region" description="Helical" evidence="2">
    <location>
        <begin position="63"/>
        <end position="82"/>
    </location>
</feature>
<sequence>MVAESGVATAAENVSGIGGRRPRTWRTKTPPSTDPHNAQTDHGEMMLPSADSSELAHKGLDGIPLWLLAGVAVAAFIIFGITQARKRR</sequence>
<evidence type="ECO:0000313" key="3">
    <source>
        <dbReference type="EMBL" id="QQC93360.1"/>
    </source>
</evidence>
<protein>
    <submittedName>
        <fullName evidence="3">Uncharacterized protein</fullName>
    </submittedName>
</protein>
<dbReference type="Proteomes" id="UP000596130">
    <property type="component" value="Chromosome"/>
</dbReference>
<evidence type="ECO:0000313" key="4">
    <source>
        <dbReference type="Proteomes" id="UP000596130"/>
    </source>
</evidence>
<keyword evidence="2" id="KW-1133">Transmembrane helix</keyword>
<dbReference type="AlphaFoldDB" id="A0A7T4U1G1"/>
<dbReference type="RefSeq" id="WP_198504826.1">
    <property type="nucleotide sequence ID" value="NZ_CP065959.1"/>
</dbReference>
<name>A0A7T4U1G1_9ACTN</name>
<keyword evidence="2" id="KW-0812">Transmembrane</keyword>
<evidence type="ECO:0000256" key="1">
    <source>
        <dbReference type="SAM" id="MobiDB-lite"/>
    </source>
</evidence>
<organism evidence="3 4">
    <name type="scientific">Streptomyces alfalfae</name>
    <dbReference type="NCBI Taxonomy" id="1642299"/>
    <lineage>
        <taxon>Bacteria</taxon>
        <taxon>Bacillati</taxon>
        <taxon>Actinomycetota</taxon>
        <taxon>Actinomycetes</taxon>
        <taxon>Kitasatosporales</taxon>
        <taxon>Streptomycetaceae</taxon>
        <taxon>Streptomyces</taxon>
    </lineage>
</organism>
<proteinExistence type="predicted"/>
<accession>A0A7T4U1G1</accession>
<dbReference type="EMBL" id="CP065959">
    <property type="protein sequence ID" value="QQC93360.1"/>
    <property type="molecule type" value="Genomic_DNA"/>
</dbReference>
<reference evidence="3 4" key="1">
    <citation type="submission" date="2020-12" db="EMBL/GenBank/DDBJ databases">
        <title>Identification and biosynthesis of polyene macrolides produced by Streptomyces alfalfae Men-myco-93-63.</title>
        <authorList>
            <person name="Liu D."/>
            <person name="Li Y."/>
            <person name="Liu L."/>
            <person name="Han X."/>
            <person name="Shen F."/>
        </authorList>
    </citation>
    <scope>NUCLEOTIDE SEQUENCE [LARGE SCALE GENOMIC DNA]</scope>
    <source>
        <strain evidence="3 4">Men-myco-93-63</strain>
    </source>
</reference>
<feature type="region of interest" description="Disordered" evidence="1">
    <location>
        <begin position="1"/>
        <end position="45"/>
    </location>
</feature>